<protein>
    <submittedName>
        <fullName evidence="1">Uncharacterized protein</fullName>
    </submittedName>
</protein>
<evidence type="ECO:0000313" key="1">
    <source>
        <dbReference type="EMBL" id="KGN54302.1"/>
    </source>
</evidence>
<dbReference type="AlphaFoldDB" id="A0A0A0L133"/>
<organism evidence="1 2">
    <name type="scientific">Cucumis sativus</name>
    <name type="common">Cucumber</name>
    <dbReference type="NCBI Taxonomy" id="3659"/>
    <lineage>
        <taxon>Eukaryota</taxon>
        <taxon>Viridiplantae</taxon>
        <taxon>Streptophyta</taxon>
        <taxon>Embryophyta</taxon>
        <taxon>Tracheophyta</taxon>
        <taxon>Spermatophyta</taxon>
        <taxon>Magnoliopsida</taxon>
        <taxon>eudicotyledons</taxon>
        <taxon>Gunneridae</taxon>
        <taxon>Pentapetalae</taxon>
        <taxon>rosids</taxon>
        <taxon>fabids</taxon>
        <taxon>Cucurbitales</taxon>
        <taxon>Cucurbitaceae</taxon>
        <taxon>Benincaseae</taxon>
        <taxon>Cucumis</taxon>
    </lineage>
</organism>
<keyword evidence="2" id="KW-1185">Reference proteome</keyword>
<reference evidence="1 2" key="1">
    <citation type="journal article" date="2009" name="Nat. Genet.">
        <title>The genome of the cucumber, Cucumis sativus L.</title>
        <authorList>
            <person name="Huang S."/>
            <person name="Li R."/>
            <person name="Zhang Z."/>
            <person name="Li L."/>
            <person name="Gu X."/>
            <person name="Fan W."/>
            <person name="Lucas W.J."/>
            <person name="Wang X."/>
            <person name="Xie B."/>
            <person name="Ni P."/>
            <person name="Ren Y."/>
            <person name="Zhu H."/>
            <person name="Li J."/>
            <person name="Lin K."/>
            <person name="Jin W."/>
            <person name="Fei Z."/>
            <person name="Li G."/>
            <person name="Staub J."/>
            <person name="Kilian A."/>
            <person name="van der Vossen E.A."/>
            <person name="Wu Y."/>
            <person name="Guo J."/>
            <person name="He J."/>
            <person name="Jia Z."/>
            <person name="Ren Y."/>
            <person name="Tian G."/>
            <person name="Lu Y."/>
            <person name="Ruan J."/>
            <person name="Qian W."/>
            <person name="Wang M."/>
            <person name="Huang Q."/>
            <person name="Li B."/>
            <person name="Xuan Z."/>
            <person name="Cao J."/>
            <person name="Asan"/>
            <person name="Wu Z."/>
            <person name="Zhang J."/>
            <person name="Cai Q."/>
            <person name="Bai Y."/>
            <person name="Zhao B."/>
            <person name="Han Y."/>
            <person name="Li Y."/>
            <person name="Li X."/>
            <person name="Wang S."/>
            <person name="Shi Q."/>
            <person name="Liu S."/>
            <person name="Cho W.K."/>
            <person name="Kim J.Y."/>
            <person name="Xu Y."/>
            <person name="Heller-Uszynska K."/>
            <person name="Miao H."/>
            <person name="Cheng Z."/>
            <person name="Zhang S."/>
            <person name="Wu J."/>
            <person name="Yang Y."/>
            <person name="Kang H."/>
            <person name="Li M."/>
            <person name="Liang H."/>
            <person name="Ren X."/>
            <person name="Shi Z."/>
            <person name="Wen M."/>
            <person name="Jian M."/>
            <person name="Yang H."/>
            <person name="Zhang G."/>
            <person name="Yang Z."/>
            <person name="Chen R."/>
            <person name="Liu S."/>
            <person name="Li J."/>
            <person name="Ma L."/>
            <person name="Liu H."/>
            <person name="Zhou Y."/>
            <person name="Zhao J."/>
            <person name="Fang X."/>
            <person name="Li G."/>
            <person name="Fang L."/>
            <person name="Li Y."/>
            <person name="Liu D."/>
            <person name="Zheng H."/>
            <person name="Zhang Y."/>
            <person name="Qin N."/>
            <person name="Li Z."/>
            <person name="Yang G."/>
            <person name="Yang S."/>
            <person name="Bolund L."/>
            <person name="Kristiansen K."/>
            <person name="Zheng H."/>
            <person name="Li S."/>
            <person name="Zhang X."/>
            <person name="Yang H."/>
            <person name="Wang J."/>
            <person name="Sun R."/>
            <person name="Zhang B."/>
            <person name="Jiang S."/>
            <person name="Wang J."/>
            <person name="Du Y."/>
            <person name="Li S."/>
        </authorList>
    </citation>
    <scope>NUCLEOTIDE SEQUENCE [LARGE SCALE GENOMIC DNA]</scope>
    <source>
        <strain evidence="2">cv. 9930</strain>
    </source>
</reference>
<proteinExistence type="predicted"/>
<accession>A0A0A0L133</accession>
<gene>
    <name evidence="1" type="ORF">Csa_4G297520</name>
</gene>
<name>A0A0A0L133_CUCSA</name>
<dbReference type="Proteomes" id="UP000029981">
    <property type="component" value="Chromosome 4"/>
</dbReference>
<dbReference type="Gramene" id="KGN54302">
    <property type="protein sequence ID" value="KGN54302"/>
    <property type="gene ID" value="Csa_4G297520"/>
</dbReference>
<evidence type="ECO:0000313" key="2">
    <source>
        <dbReference type="Proteomes" id="UP000029981"/>
    </source>
</evidence>
<dbReference type="EMBL" id="CM002925">
    <property type="protein sequence ID" value="KGN54302.1"/>
    <property type="molecule type" value="Genomic_DNA"/>
</dbReference>
<sequence>MNTTMARLLISQVETVFEIEGDDERQRIGPVLQVHIAIDITKPLCQGVCIQVGSLNEIDVILELIWAITESYDSTKTNQSKLKRWEVQKAFCLVALGRLTEPRVAL</sequence>
<reference evidence="1 2" key="2">
    <citation type="journal article" date="2009" name="PLoS ONE">
        <title>An integrated genetic and cytogenetic map of the cucumber genome.</title>
        <authorList>
            <person name="Ren Y."/>
            <person name="Zhang Z."/>
            <person name="Liu J."/>
            <person name="Staub J.E."/>
            <person name="Han Y."/>
            <person name="Cheng Z."/>
            <person name="Li X."/>
            <person name="Lu J."/>
            <person name="Miao H."/>
            <person name="Kang H."/>
            <person name="Xie B."/>
            <person name="Gu X."/>
            <person name="Wang X."/>
            <person name="Du Y."/>
            <person name="Jin W."/>
            <person name="Huang S."/>
        </authorList>
    </citation>
    <scope>NUCLEOTIDE SEQUENCE [LARGE SCALE GENOMIC DNA]</scope>
    <source>
        <strain evidence="2">cv. 9930</strain>
    </source>
</reference>
<reference evidence="1 2" key="3">
    <citation type="journal article" date="2010" name="BMC Genomics">
        <title>Transcriptome sequencing and comparative analysis of cucumber flowers with different sex types.</title>
        <authorList>
            <person name="Guo S."/>
            <person name="Zheng Y."/>
            <person name="Joung J.G."/>
            <person name="Liu S."/>
            <person name="Zhang Z."/>
            <person name="Crasta O.R."/>
            <person name="Sobral B.W."/>
            <person name="Xu Y."/>
            <person name="Huang S."/>
            <person name="Fei Z."/>
        </authorList>
    </citation>
    <scope>NUCLEOTIDE SEQUENCE [LARGE SCALE GENOMIC DNA]</scope>
    <source>
        <strain evidence="2">cv. 9930</strain>
    </source>
</reference>
<reference evidence="1 2" key="4">
    <citation type="journal article" date="2011" name="BMC Genomics">
        <title>RNA-Seq improves annotation of protein-coding genes in the cucumber genome.</title>
        <authorList>
            <person name="Li Z."/>
            <person name="Zhang Z."/>
            <person name="Yan P."/>
            <person name="Huang S."/>
            <person name="Fei Z."/>
            <person name="Lin K."/>
        </authorList>
    </citation>
    <scope>NUCLEOTIDE SEQUENCE [LARGE SCALE GENOMIC DNA]</scope>
    <source>
        <strain evidence="2">cv. 9930</strain>
    </source>
</reference>